<keyword evidence="9" id="KW-1185">Reference proteome</keyword>
<comment type="similarity">
    <text evidence="5">Belongs to the YicC/YloC family.</text>
</comment>
<dbReference type="EMBL" id="CAAHFH010000002">
    <property type="protein sequence ID" value="VGO22644.1"/>
    <property type="molecule type" value="Genomic_DNA"/>
</dbReference>
<dbReference type="NCBIfam" id="TIGR00255">
    <property type="entry name" value="YicC/YloC family endoribonuclease"/>
    <property type="match status" value="1"/>
</dbReference>
<dbReference type="GO" id="GO:0016787">
    <property type="term" value="F:hydrolase activity"/>
    <property type="evidence" value="ECO:0007669"/>
    <property type="project" value="UniProtKB-KW"/>
</dbReference>
<dbReference type="AlphaFoldDB" id="A0A6C2UTT4"/>
<feature type="domain" description="Endoribonuclease YicC-like C-terminal" evidence="7">
    <location>
        <begin position="175"/>
        <end position="293"/>
    </location>
</feature>
<dbReference type="InterPro" id="IPR013551">
    <property type="entry name" value="YicC-like_C"/>
</dbReference>
<accession>A0A6C2UTT4</accession>
<sequence>MALKSMTGFGEGSASAGGIRVLVELSSVNRKQLDINVSLPRHLITLDAQVQRLVRCEFTRGRVSGIIRVEVADGSAGAVKIDEKLATQYAEAIRKTAKRLKLADDLGAETIARLPGVLSVEQESQDADHVAAVLDVAIGKALKGLARTRSAEGKALEKDLRIRLGLLEEMKKEIRKLSVSVVSGYRKKLFQRMADAGLEDVASDDRMVKEIAVFADRSDITEELTRLKSHLAQARKLLRSVEPVGRTLDFLCQELFREINTVGSKANEVEITRYVVAFKTELERIREQVQNVE</sequence>
<dbReference type="InterPro" id="IPR013527">
    <property type="entry name" value="YicC-like_N"/>
</dbReference>
<evidence type="ECO:0000256" key="2">
    <source>
        <dbReference type="ARBA" id="ARBA00022722"/>
    </source>
</evidence>
<evidence type="ECO:0000256" key="4">
    <source>
        <dbReference type="ARBA" id="ARBA00022801"/>
    </source>
</evidence>
<evidence type="ECO:0000256" key="3">
    <source>
        <dbReference type="ARBA" id="ARBA00022759"/>
    </source>
</evidence>
<evidence type="ECO:0008006" key="10">
    <source>
        <dbReference type="Google" id="ProtNLM"/>
    </source>
</evidence>
<keyword evidence="2" id="KW-0540">Nuclease</keyword>
<comment type="cofactor">
    <cofactor evidence="1">
        <name>a divalent metal cation</name>
        <dbReference type="ChEBI" id="CHEBI:60240"/>
    </cofactor>
</comment>
<keyword evidence="3" id="KW-0255">Endonuclease</keyword>
<feature type="domain" description="Endoribonuclease YicC-like N-terminal" evidence="6">
    <location>
        <begin position="3"/>
        <end position="157"/>
    </location>
</feature>
<dbReference type="Proteomes" id="UP000346198">
    <property type="component" value="Unassembled WGS sequence"/>
</dbReference>
<keyword evidence="4" id="KW-0378">Hydrolase</keyword>
<evidence type="ECO:0000259" key="7">
    <source>
        <dbReference type="Pfam" id="PF08340"/>
    </source>
</evidence>
<dbReference type="Pfam" id="PF08340">
    <property type="entry name" value="YicC-like_C"/>
    <property type="match status" value="1"/>
</dbReference>
<dbReference type="PANTHER" id="PTHR30636">
    <property type="entry name" value="UPF0701 PROTEIN YICC"/>
    <property type="match status" value="1"/>
</dbReference>
<dbReference type="PANTHER" id="PTHR30636:SF3">
    <property type="entry name" value="UPF0701 PROTEIN YICC"/>
    <property type="match status" value="1"/>
</dbReference>
<evidence type="ECO:0000313" key="8">
    <source>
        <dbReference type="EMBL" id="VGO22644.1"/>
    </source>
</evidence>
<proteinExistence type="inferred from homology"/>
<gene>
    <name evidence="8" type="ORF">SCARR_04739</name>
</gene>
<reference evidence="8 9" key="1">
    <citation type="submission" date="2019-04" db="EMBL/GenBank/DDBJ databases">
        <authorList>
            <person name="Van Vliet M D."/>
        </authorList>
    </citation>
    <scope>NUCLEOTIDE SEQUENCE [LARGE SCALE GENOMIC DNA]</scope>
    <source>
        <strain evidence="8 9">F21</strain>
    </source>
</reference>
<dbReference type="RefSeq" id="WP_136064152.1">
    <property type="nucleotide sequence ID" value="NZ_CAAHFH010000002.1"/>
</dbReference>
<dbReference type="InterPro" id="IPR005229">
    <property type="entry name" value="YicC/YloC-like"/>
</dbReference>
<evidence type="ECO:0000313" key="9">
    <source>
        <dbReference type="Proteomes" id="UP000346198"/>
    </source>
</evidence>
<dbReference type="Pfam" id="PF03755">
    <property type="entry name" value="YicC-like_N"/>
    <property type="match status" value="1"/>
</dbReference>
<evidence type="ECO:0000259" key="6">
    <source>
        <dbReference type="Pfam" id="PF03755"/>
    </source>
</evidence>
<protein>
    <recommendedName>
        <fullName evidence="10">YicC family protein</fullName>
    </recommendedName>
</protein>
<evidence type="ECO:0000256" key="5">
    <source>
        <dbReference type="ARBA" id="ARBA00035648"/>
    </source>
</evidence>
<name>A0A6C2UTT4_9BACT</name>
<evidence type="ECO:0000256" key="1">
    <source>
        <dbReference type="ARBA" id="ARBA00001968"/>
    </source>
</evidence>
<organism evidence="8 9">
    <name type="scientific">Pontiella sulfatireligans</name>
    <dbReference type="NCBI Taxonomy" id="2750658"/>
    <lineage>
        <taxon>Bacteria</taxon>
        <taxon>Pseudomonadati</taxon>
        <taxon>Kiritimatiellota</taxon>
        <taxon>Kiritimatiellia</taxon>
        <taxon>Kiritimatiellales</taxon>
        <taxon>Pontiellaceae</taxon>
        <taxon>Pontiella</taxon>
    </lineage>
</organism>
<dbReference type="GO" id="GO:0004521">
    <property type="term" value="F:RNA endonuclease activity"/>
    <property type="evidence" value="ECO:0007669"/>
    <property type="project" value="InterPro"/>
</dbReference>